<protein>
    <recommendedName>
        <fullName evidence="4">DUF4878 domain-containing protein</fullName>
    </recommendedName>
</protein>
<keyword evidence="1" id="KW-0732">Signal</keyword>
<proteinExistence type="predicted"/>
<accession>A0ABY1PEN4</accession>
<comment type="caution">
    <text evidence="2">The sequence shown here is derived from an EMBL/GenBank/DDBJ whole genome shotgun (WGS) entry which is preliminary data.</text>
</comment>
<gene>
    <name evidence="2" type="ORF">SAMN06265367_107212</name>
</gene>
<evidence type="ECO:0008006" key="4">
    <source>
        <dbReference type="Google" id="ProtNLM"/>
    </source>
</evidence>
<keyword evidence="3" id="KW-1185">Reference proteome</keyword>
<dbReference type="RefSeq" id="WP_283414224.1">
    <property type="nucleotide sequence ID" value="NZ_FXUA01000007.1"/>
</dbReference>
<reference evidence="2 3" key="1">
    <citation type="submission" date="2017-05" db="EMBL/GenBank/DDBJ databases">
        <authorList>
            <person name="Varghese N."/>
            <person name="Submissions S."/>
        </authorList>
    </citation>
    <scope>NUCLEOTIDE SEQUENCE [LARGE SCALE GENOMIC DNA]</scope>
    <source>
        <strain evidence="2 3">DSM 15360</strain>
    </source>
</reference>
<organism evidence="2 3">
    <name type="scientific">Algoriphagus winogradskyi</name>
    <dbReference type="NCBI Taxonomy" id="237017"/>
    <lineage>
        <taxon>Bacteria</taxon>
        <taxon>Pseudomonadati</taxon>
        <taxon>Bacteroidota</taxon>
        <taxon>Cytophagia</taxon>
        <taxon>Cytophagales</taxon>
        <taxon>Cyclobacteriaceae</taxon>
        <taxon>Algoriphagus</taxon>
    </lineage>
</organism>
<dbReference type="Proteomes" id="UP001157915">
    <property type="component" value="Unassembled WGS sequence"/>
</dbReference>
<evidence type="ECO:0000313" key="3">
    <source>
        <dbReference type="Proteomes" id="UP001157915"/>
    </source>
</evidence>
<feature type="signal peptide" evidence="1">
    <location>
        <begin position="1"/>
        <end position="23"/>
    </location>
</feature>
<dbReference type="EMBL" id="FXUA01000007">
    <property type="protein sequence ID" value="SMP31766.1"/>
    <property type="molecule type" value="Genomic_DNA"/>
</dbReference>
<evidence type="ECO:0000313" key="2">
    <source>
        <dbReference type="EMBL" id="SMP31766.1"/>
    </source>
</evidence>
<evidence type="ECO:0000256" key="1">
    <source>
        <dbReference type="SAM" id="SignalP"/>
    </source>
</evidence>
<feature type="chain" id="PRO_5045188193" description="DUF4878 domain-containing protein" evidence="1">
    <location>
        <begin position="24"/>
        <end position="136"/>
    </location>
</feature>
<name>A0ABY1PEN4_9BACT</name>
<sequence>MKFYILIIFFVFTLLSFSQQAFSQTDPEKIVVEFFNAYEKSPNEALLALFEDNPWLTQNPGALDQVKVQLQGALGIIGDYRGYEKISQMERGESLIKLVYFAKYDRQPLRFIFLFYKADDKWMIQNFLFDDKFWED</sequence>